<proteinExistence type="predicted"/>
<dbReference type="EMBL" id="MW084976">
    <property type="protein sequence ID" value="QOV08203.1"/>
    <property type="molecule type" value="Genomic_DNA"/>
</dbReference>
<evidence type="ECO:0000256" key="1">
    <source>
        <dbReference type="SAM" id="Coils"/>
    </source>
</evidence>
<sequence length="92" mass="10653">MCNYEDEEVLTIDDVEYKEEAWCEHCGDLDPYDATVEDGTSWCIDCATYGDTLKVTEKEREEIHIKELEHKLVHFEERVASLKIAIATRKGV</sequence>
<gene>
    <name evidence="2" type="ORF">Kirov_4</name>
</gene>
<protein>
    <submittedName>
        <fullName evidence="2">Zinc-binding domain containing protein</fullName>
    </submittedName>
</protein>
<reference evidence="2 3" key="1">
    <citation type="submission" date="2020-10" db="EMBL/GenBank/DDBJ databases">
        <authorList>
            <person name="Kazantseva O.A."/>
            <person name="Piligrimova E.G."/>
            <person name="Shadrin A.M."/>
        </authorList>
    </citation>
    <scope>NUCLEOTIDE SEQUENCE [LARGE SCALE GENOMIC DNA]</scope>
</reference>
<keyword evidence="3" id="KW-1185">Reference proteome</keyword>
<evidence type="ECO:0000313" key="2">
    <source>
        <dbReference type="EMBL" id="QOV08203.1"/>
    </source>
</evidence>
<dbReference type="Proteomes" id="UP000594029">
    <property type="component" value="Segment"/>
</dbReference>
<accession>A0A7S6RBM3</accession>
<evidence type="ECO:0000313" key="3">
    <source>
        <dbReference type="Proteomes" id="UP000594029"/>
    </source>
</evidence>
<organism evidence="2 3">
    <name type="scientific">Bacillus phage Kirov</name>
    <dbReference type="NCBI Taxonomy" id="2783539"/>
    <lineage>
        <taxon>Viruses</taxon>
        <taxon>Duplodnaviria</taxon>
        <taxon>Heunggongvirae</taxon>
        <taxon>Uroviricota</taxon>
        <taxon>Caudoviricetes</taxon>
        <taxon>Andregratiavirinae</taxon>
        <taxon>Kirovvirus</taxon>
        <taxon>Kirovvirus kirov</taxon>
    </lineage>
</organism>
<feature type="coiled-coil region" evidence="1">
    <location>
        <begin position="58"/>
        <end position="85"/>
    </location>
</feature>
<name>A0A7S6RBM3_9CAUD</name>
<keyword evidence="1" id="KW-0175">Coiled coil</keyword>